<proteinExistence type="predicted"/>
<dbReference type="EMBL" id="GGEC01002103">
    <property type="protein sequence ID" value="MBW82586.1"/>
    <property type="molecule type" value="Transcribed_RNA"/>
</dbReference>
<evidence type="ECO:0000313" key="1">
    <source>
        <dbReference type="EMBL" id="MBW82586.1"/>
    </source>
</evidence>
<name>A0A2P2IN22_RHIMU</name>
<accession>A0A2P2IN22</accession>
<protein>
    <submittedName>
        <fullName evidence="1">Uncharacterized protein</fullName>
    </submittedName>
</protein>
<sequence>MDTGSSESMSSNLSGSKWAYRNRSKRYGRLSVR</sequence>
<reference evidence="1" key="1">
    <citation type="submission" date="2018-02" db="EMBL/GenBank/DDBJ databases">
        <title>Rhizophora mucronata_Transcriptome.</title>
        <authorList>
            <person name="Meera S.P."/>
            <person name="Sreeshan A."/>
            <person name="Augustine A."/>
        </authorList>
    </citation>
    <scope>NUCLEOTIDE SEQUENCE</scope>
    <source>
        <tissue evidence="1">Leaf</tissue>
    </source>
</reference>
<organism evidence="1">
    <name type="scientific">Rhizophora mucronata</name>
    <name type="common">Asiatic mangrove</name>
    <dbReference type="NCBI Taxonomy" id="61149"/>
    <lineage>
        <taxon>Eukaryota</taxon>
        <taxon>Viridiplantae</taxon>
        <taxon>Streptophyta</taxon>
        <taxon>Embryophyta</taxon>
        <taxon>Tracheophyta</taxon>
        <taxon>Spermatophyta</taxon>
        <taxon>Magnoliopsida</taxon>
        <taxon>eudicotyledons</taxon>
        <taxon>Gunneridae</taxon>
        <taxon>Pentapetalae</taxon>
        <taxon>rosids</taxon>
        <taxon>fabids</taxon>
        <taxon>Malpighiales</taxon>
        <taxon>Rhizophoraceae</taxon>
        <taxon>Rhizophora</taxon>
    </lineage>
</organism>
<dbReference type="AlphaFoldDB" id="A0A2P2IN22"/>